<dbReference type="Proteomes" id="UP000010367">
    <property type="component" value="Chromosome"/>
</dbReference>
<feature type="region of interest" description="Disordered" evidence="2">
    <location>
        <begin position="60"/>
        <end position="111"/>
    </location>
</feature>
<protein>
    <submittedName>
        <fullName evidence="3">Uncharacterized protein</fullName>
    </submittedName>
</protein>
<dbReference type="EMBL" id="CP003607">
    <property type="protein sequence ID" value="AFY80751.1"/>
    <property type="molecule type" value="Genomic_DNA"/>
</dbReference>
<evidence type="ECO:0000313" key="4">
    <source>
        <dbReference type="Proteomes" id="UP000010367"/>
    </source>
</evidence>
<dbReference type="InParanoid" id="K9TF50"/>
<feature type="coiled-coil region" evidence="1">
    <location>
        <begin position="286"/>
        <end position="322"/>
    </location>
</feature>
<organism evidence="3 4">
    <name type="scientific">Oscillatoria acuminata PCC 6304</name>
    <dbReference type="NCBI Taxonomy" id="56110"/>
    <lineage>
        <taxon>Bacteria</taxon>
        <taxon>Bacillati</taxon>
        <taxon>Cyanobacteriota</taxon>
        <taxon>Cyanophyceae</taxon>
        <taxon>Oscillatoriophycideae</taxon>
        <taxon>Oscillatoriales</taxon>
        <taxon>Oscillatoriaceae</taxon>
        <taxon>Oscillatoria</taxon>
    </lineage>
</organism>
<name>K9TF50_9CYAN</name>
<feature type="compositionally biased region" description="Acidic residues" evidence="2">
    <location>
        <begin position="255"/>
        <end position="265"/>
    </location>
</feature>
<accession>K9TF50</accession>
<dbReference type="eggNOG" id="ENOG502ZNY9">
    <property type="taxonomic scope" value="Bacteria"/>
</dbReference>
<evidence type="ECO:0000256" key="1">
    <source>
        <dbReference type="SAM" id="Coils"/>
    </source>
</evidence>
<feature type="compositionally biased region" description="Polar residues" evidence="2">
    <location>
        <begin position="68"/>
        <end position="80"/>
    </location>
</feature>
<keyword evidence="1" id="KW-0175">Coiled coil</keyword>
<evidence type="ECO:0000256" key="2">
    <source>
        <dbReference type="SAM" id="MobiDB-lite"/>
    </source>
</evidence>
<dbReference type="AlphaFoldDB" id="K9TF50"/>
<sequence length="421" mass="46373">MLRYLKFLSLWCYPHTQRYFMGSAVKVPPLGFAGLLSVTLIAGFTLLSPLPIRAQEQAQPDGLDGLQPSGQSNETLTLPTPTERGATSPSQPTPQLSPQPETVAPPSDPEDLRRLAADSTLLSMEAGQRLVQEAKESAAAQQYEPAVSKLQQSREIFNQLSNFHQQLYTSFTGIDNRIANSHRTLAAETAQMRDEASYELALVHSAQNQADLAVPLLIQIVGSQQPTRELGRQAYQLLSDIGFVEIVQEPIAAEADTEADTEADATPEVSPEEPRTVAQQTGLLSMEAANRLMEEARESASAEQYEQAVSKLQRSREIFNQLSNFYQQLFTSFAGIDNATAENHRILAAETAEMRDLATYELALVHRVQNQPALAVPLLIQIIRSQQPTRELGKKAYEQLWELGFVDSPFPGGRQSSSGVR</sequence>
<proteinExistence type="predicted"/>
<dbReference type="HOGENOM" id="CLU_651864_0_0_3"/>
<keyword evidence="4" id="KW-1185">Reference proteome</keyword>
<gene>
    <name evidence="3" type="ORF">Oscil6304_1022</name>
</gene>
<dbReference type="STRING" id="56110.Oscil6304_1022"/>
<reference evidence="3 4" key="1">
    <citation type="submission" date="2012-06" db="EMBL/GenBank/DDBJ databases">
        <title>Finished chromosome of genome of Oscillatoria acuminata PCC 6304.</title>
        <authorList>
            <consortium name="US DOE Joint Genome Institute"/>
            <person name="Gugger M."/>
            <person name="Coursin T."/>
            <person name="Rippka R."/>
            <person name="Tandeau De Marsac N."/>
            <person name="Huntemann M."/>
            <person name="Wei C.-L."/>
            <person name="Han J."/>
            <person name="Detter J.C."/>
            <person name="Han C."/>
            <person name="Tapia R."/>
            <person name="Davenport K."/>
            <person name="Daligault H."/>
            <person name="Erkkila T."/>
            <person name="Gu W."/>
            <person name="Munk A.C.C."/>
            <person name="Teshima H."/>
            <person name="Xu Y."/>
            <person name="Chain P."/>
            <person name="Chen A."/>
            <person name="Krypides N."/>
            <person name="Mavromatis K."/>
            <person name="Markowitz V."/>
            <person name="Szeto E."/>
            <person name="Ivanova N."/>
            <person name="Mikhailova N."/>
            <person name="Ovchinnikova G."/>
            <person name="Pagani I."/>
            <person name="Pati A."/>
            <person name="Goodwin L."/>
            <person name="Peters L."/>
            <person name="Pitluck S."/>
            <person name="Woyke T."/>
            <person name="Kerfeld C."/>
        </authorList>
    </citation>
    <scope>NUCLEOTIDE SEQUENCE [LARGE SCALE GENOMIC DNA]</scope>
    <source>
        <strain evidence="3 4">PCC 6304</strain>
    </source>
</reference>
<dbReference type="PATRIC" id="fig|56110.3.peg.1233"/>
<feature type="region of interest" description="Disordered" evidence="2">
    <location>
        <begin position="254"/>
        <end position="279"/>
    </location>
</feature>
<evidence type="ECO:0000313" key="3">
    <source>
        <dbReference type="EMBL" id="AFY80751.1"/>
    </source>
</evidence>
<dbReference type="KEGG" id="oac:Oscil6304_1022"/>